<feature type="region of interest" description="Disordered" evidence="1">
    <location>
        <begin position="1070"/>
        <end position="1094"/>
    </location>
</feature>
<reference evidence="3 4" key="1">
    <citation type="journal article" date="2016" name="Nat. Commun.">
        <title>Thousands of microbial genomes shed light on interconnected biogeochemical processes in an aquifer system.</title>
        <authorList>
            <person name="Anantharaman K."/>
            <person name="Brown C.T."/>
            <person name="Hug L.A."/>
            <person name="Sharon I."/>
            <person name="Castelle C.J."/>
            <person name="Probst A.J."/>
            <person name="Thomas B.C."/>
            <person name="Singh A."/>
            <person name="Wilkins M.J."/>
            <person name="Karaoz U."/>
            <person name="Brodie E.L."/>
            <person name="Williams K.H."/>
            <person name="Hubbard S.S."/>
            <person name="Banfield J.F."/>
        </authorList>
    </citation>
    <scope>NUCLEOTIDE SEQUENCE [LARGE SCALE GENOMIC DNA]</scope>
</reference>
<feature type="domain" description="YqbQ/XkdQ" evidence="2">
    <location>
        <begin position="858"/>
        <end position="1034"/>
    </location>
</feature>
<evidence type="ECO:0000256" key="1">
    <source>
        <dbReference type="SAM" id="MobiDB-lite"/>
    </source>
</evidence>
<comment type="caution">
    <text evidence="3">The sequence shown here is derived from an EMBL/GenBank/DDBJ whole genome shotgun (WGS) entry which is preliminary data.</text>
</comment>
<gene>
    <name evidence="3" type="ORF">A2Z67_06225</name>
</gene>
<evidence type="ECO:0000313" key="4">
    <source>
        <dbReference type="Proteomes" id="UP000176939"/>
    </source>
</evidence>
<dbReference type="EMBL" id="MGFQ01000055">
    <property type="protein sequence ID" value="OGM08183.1"/>
    <property type="molecule type" value="Genomic_DNA"/>
</dbReference>
<name>A0A1F7WZV6_9BACT</name>
<organism evidence="3 4">
    <name type="scientific">Candidatus Woesebacteria bacterium RBG_13_36_22</name>
    <dbReference type="NCBI Taxonomy" id="1802478"/>
    <lineage>
        <taxon>Bacteria</taxon>
        <taxon>Candidatus Woeseibacteriota</taxon>
    </lineage>
</organism>
<dbReference type="AlphaFoldDB" id="A0A1F7WZV6"/>
<accession>A0A1F7WZV6</accession>
<dbReference type="Proteomes" id="UP000176939">
    <property type="component" value="Unassembled WGS sequence"/>
</dbReference>
<proteinExistence type="predicted"/>
<evidence type="ECO:0000313" key="3">
    <source>
        <dbReference type="EMBL" id="OGM08183.1"/>
    </source>
</evidence>
<dbReference type="InterPro" id="IPR056937">
    <property type="entry name" value="YqbQ/XkdQ"/>
</dbReference>
<protein>
    <recommendedName>
        <fullName evidence="2">YqbQ/XkdQ domain-containing protein</fullName>
    </recommendedName>
</protein>
<sequence length="1094" mass="124394">MNYKSKLSSSMIAELGNVRHPRRIIKIYKYFYYRELNVIKKDNKQTYTDGNGTVYMETIESVQNLSDESARKKRFQDKWIHFAFLKDKEQQWYIYDPNSEKLKGKEDEQVNQFGMFGFSKVDKKYVDRNEKTKNLAKGQKGWSLEVLDEDLLNCTFGYNYDQAAMQISVMLSNDKGKNRGKYHSGDIVKVYMWYDKPDRPDFTRKVEDWVKNTNIDDEDSKLFHIRQKHYDKGIQDDEKASNVPTPSTGIFNNGVVLMFTGSIDDVSYDYSKDSGNKLELKGRSFGSKLTDIRIYQSYPNEGRITMPHEEVIYDIISSQVGIPIGHLILRKTDWAVGLIPPEGRRTPGTILKISELKNTKGARDLYDIDRKEIEKGAQTQYATEVQKGTKDQTPLNTKPGEKNWIEEIGIDGLVELSDDFVNNLAKTSVVRTNDPPNNGAPFDPKTIGSVTSAELNGKGNATPLWIFKDGKTGKKYNAGYPDNTPLNTIIEGLAKIHRKLPVELKSQYWTAYGIRMPQPVKREDGTKLEATRLFFLDGFNAVKYIMQQTAVATSAERATKIEALLALSDPTIKWEDYLNSDLPKEGNENKLWPTKEVKGFGEGKITLYKVPSKGTFNIIEFAKEMHVITEEEIDQDAIDKKAKNKQKTGGFLLVEEAIKQDKPDALNRLKLFYKTVRQFTRAMHDAHASGKVRSAYPNTDALFCPVDASNNNFAIEFPTVKPGQIIVLPKHIVNAPRKWIVGAEVALNVNGYWEIDLRNDIVGIYEGKDYKEFRSVQHESAFDEIVPPDRRSSDELDPSNIASLTPESALSSRDNWVLFYPEEIVPVIDPVKGTKVTFQVIEDAKLLKQLKRQPNDLIFDGDTIFDAVKKVTDQYFDIIQYVDEYGFYNVRPRYASKLDQRYVYTLKAGQNSFPKLISSQAEENASQTINRVVLMGKSPGFTEVVIVVVNDNESISRYGVKQDFVQMNKIDDVIDAIKTAKERLLGFRQKTRKVQITCEPMLELRPGHRINVEDINSSLAGPYLVTNVGINYSKSSGAVQTFDAYSVGDFYNTDDLEGQASYYSIENGDQLKKQSQMSEEELKQKQEAAAKATP</sequence>
<evidence type="ECO:0000259" key="2">
    <source>
        <dbReference type="Pfam" id="PF24032"/>
    </source>
</evidence>
<dbReference type="Pfam" id="PF24032">
    <property type="entry name" value="YQBQ"/>
    <property type="match status" value="1"/>
</dbReference>